<organism evidence="1 2">
    <name type="scientific">Halocatena salina</name>
    <dbReference type="NCBI Taxonomy" id="2934340"/>
    <lineage>
        <taxon>Archaea</taxon>
        <taxon>Methanobacteriati</taxon>
        <taxon>Methanobacteriota</taxon>
        <taxon>Stenosarchaea group</taxon>
        <taxon>Halobacteria</taxon>
        <taxon>Halobacteriales</taxon>
        <taxon>Natronomonadaceae</taxon>
        <taxon>Halocatena</taxon>
    </lineage>
</organism>
<evidence type="ECO:0000313" key="2">
    <source>
        <dbReference type="Proteomes" id="UP000831768"/>
    </source>
</evidence>
<keyword evidence="2" id="KW-1185">Reference proteome</keyword>
<evidence type="ECO:0000313" key="1">
    <source>
        <dbReference type="EMBL" id="UPM44223.1"/>
    </source>
</evidence>
<dbReference type="AlphaFoldDB" id="A0A8U0A858"/>
<reference evidence="1" key="1">
    <citation type="submission" date="2022-04" db="EMBL/GenBank/DDBJ databases">
        <title>Halocatena sp. nov., isolated from a salt lake.</title>
        <authorList>
            <person name="Cui H.-L."/>
        </authorList>
    </citation>
    <scope>NUCLEOTIDE SEQUENCE</scope>
    <source>
        <strain evidence="1">AD-1</strain>
        <plasmid evidence="1">unnamed1</plasmid>
    </source>
</reference>
<dbReference type="EMBL" id="CP096020">
    <property type="protein sequence ID" value="UPM44223.1"/>
    <property type="molecule type" value="Genomic_DNA"/>
</dbReference>
<dbReference type="Proteomes" id="UP000831768">
    <property type="component" value="Plasmid unnamed1"/>
</dbReference>
<dbReference type="RefSeq" id="WP_247994877.1">
    <property type="nucleotide sequence ID" value="NZ_CP096020.1"/>
</dbReference>
<name>A0A8U0A858_9EURY</name>
<dbReference type="GeneID" id="71929282"/>
<dbReference type="KEGG" id="haad:MW046_14505"/>
<gene>
    <name evidence="1" type="ORF">MW046_14505</name>
</gene>
<sequence length="65" mass="7280">MTNETQFSTRVIVTQTPRGRVDHKLAAIIPASHSFLNGGLAIATRALAAIRRLRYGTEWRRLMTS</sequence>
<proteinExistence type="predicted"/>
<accession>A0A8U0A858</accession>
<protein>
    <submittedName>
        <fullName evidence="1">Uncharacterized protein</fullName>
    </submittedName>
</protein>
<geneLocation type="plasmid" evidence="1 2">
    <name>unnamed1</name>
</geneLocation>
<keyword evidence="1" id="KW-0614">Plasmid</keyword>